<feature type="non-terminal residue" evidence="1">
    <location>
        <position position="1"/>
    </location>
</feature>
<dbReference type="PANTHER" id="PTHR31762">
    <property type="entry name" value="FAS-BINDING FACTOR-LIKE PROTEIN"/>
    <property type="match status" value="1"/>
</dbReference>
<proteinExistence type="predicted"/>
<protein>
    <submittedName>
        <fullName evidence="1">Uncharacterized protein</fullName>
    </submittedName>
</protein>
<dbReference type="AlphaFoldDB" id="A0AAN8UGS0"/>
<name>A0AAN8UGS0_9MAGN</name>
<gene>
    <name evidence="1" type="ORF">RJ641_023559</name>
</gene>
<evidence type="ECO:0000313" key="2">
    <source>
        <dbReference type="Proteomes" id="UP001370490"/>
    </source>
</evidence>
<accession>A0AAN8UGS0</accession>
<reference evidence="1 2" key="1">
    <citation type="submission" date="2023-12" db="EMBL/GenBank/DDBJ databases">
        <title>A high-quality genome assembly for Dillenia turbinata (Dilleniales).</title>
        <authorList>
            <person name="Chanderbali A."/>
        </authorList>
    </citation>
    <scope>NUCLEOTIDE SEQUENCE [LARGE SCALE GENOMIC DNA]</scope>
    <source>
        <strain evidence="1">LSX21</strain>
        <tissue evidence="1">Leaf</tissue>
    </source>
</reference>
<dbReference type="Proteomes" id="UP001370490">
    <property type="component" value="Unassembled WGS sequence"/>
</dbReference>
<evidence type="ECO:0000313" key="1">
    <source>
        <dbReference type="EMBL" id="KAK6911466.1"/>
    </source>
</evidence>
<sequence length="213" mass="24612">IHADIAGAKYEYWSSLAPHPDEVVLAAGQRAREENFSTNNNINENEKASRNLNELSGEESIENMLLVEKGLRELASLKVEDAVAFAVALHRRPNTSKSGPSDDLKLPMEGEKFIEAFELSQEESDDVLFKQAWLAYFWRRAKNYELEPDIADERLQFWISQSTRTLTSHDVVDVEHGLLELRKLGIENQLWRESRRWTEQDLRNYTVKSDSDF</sequence>
<keyword evidence="2" id="KW-1185">Reference proteome</keyword>
<dbReference type="GO" id="GO:0000911">
    <property type="term" value="P:cytokinesis by cell plate formation"/>
    <property type="evidence" value="ECO:0007669"/>
    <property type="project" value="InterPro"/>
</dbReference>
<dbReference type="EMBL" id="JBAMMX010000028">
    <property type="protein sequence ID" value="KAK6911466.1"/>
    <property type="molecule type" value="Genomic_DNA"/>
</dbReference>
<comment type="caution">
    <text evidence="1">The sequence shown here is derived from an EMBL/GenBank/DDBJ whole genome shotgun (WGS) entry which is preliminary data.</text>
</comment>
<dbReference type="PANTHER" id="PTHR31762:SF10">
    <property type="entry name" value="FAS-BINDING FACTOR-LIKE PROTEIN"/>
    <property type="match status" value="1"/>
</dbReference>
<organism evidence="1 2">
    <name type="scientific">Dillenia turbinata</name>
    <dbReference type="NCBI Taxonomy" id="194707"/>
    <lineage>
        <taxon>Eukaryota</taxon>
        <taxon>Viridiplantae</taxon>
        <taxon>Streptophyta</taxon>
        <taxon>Embryophyta</taxon>
        <taxon>Tracheophyta</taxon>
        <taxon>Spermatophyta</taxon>
        <taxon>Magnoliopsida</taxon>
        <taxon>eudicotyledons</taxon>
        <taxon>Gunneridae</taxon>
        <taxon>Pentapetalae</taxon>
        <taxon>Dilleniales</taxon>
        <taxon>Dilleniaceae</taxon>
        <taxon>Dillenia</taxon>
    </lineage>
</organism>
<dbReference type="InterPro" id="IPR040321">
    <property type="entry name" value="SCD2-like"/>
</dbReference>